<evidence type="ECO:0000313" key="6">
    <source>
        <dbReference type="Proteomes" id="UP001369086"/>
    </source>
</evidence>
<feature type="domain" description="THAP9-like helix-turn-helix" evidence="1">
    <location>
        <begin position="22"/>
        <end position="71"/>
    </location>
</feature>
<evidence type="ECO:0000259" key="1">
    <source>
        <dbReference type="Pfam" id="PF12017"/>
    </source>
</evidence>
<evidence type="ECO:0000259" key="4">
    <source>
        <dbReference type="Pfam" id="PF21789"/>
    </source>
</evidence>
<dbReference type="EMBL" id="JAHFZB010000025">
    <property type="protein sequence ID" value="KAK6474916.1"/>
    <property type="molecule type" value="Genomic_DNA"/>
</dbReference>
<dbReference type="Pfam" id="PF21789">
    <property type="entry name" value="TNP-like_RNaseH_C"/>
    <property type="match status" value="1"/>
</dbReference>
<name>A0ABR0YRA6_HUSHU</name>
<keyword evidence="6" id="KW-1185">Reference proteome</keyword>
<feature type="domain" description="Transposable element P transposase-like RNase H" evidence="2">
    <location>
        <begin position="78"/>
        <end position="212"/>
    </location>
</feature>
<reference evidence="5 6" key="1">
    <citation type="submission" date="2021-05" db="EMBL/GenBank/DDBJ databases">
        <authorList>
            <person name="Zahm M."/>
            <person name="Klopp C."/>
            <person name="Cabau C."/>
            <person name="Kuhl H."/>
            <person name="Suciu R."/>
            <person name="Ciorpac M."/>
            <person name="Holostenco D."/>
            <person name="Gessner J."/>
            <person name="Wuertz S."/>
            <person name="Hohne C."/>
            <person name="Stock M."/>
            <person name="Gislard M."/>
            <person name="Lluch J."/>
            <person name="Milhes M."/>
            <person name="Lampietro C."/>
            <person name="Lopez Roques C."/>
            <person name="Donnadieu C."/>
            <person name="Du K."/>
            <person name="Schartl M."/>
            <person name="Guiguen Y."/>
        </authorList>
    </citation>
    <scope>NUCLEOTIDE SEQUENCE [LARGE SCALE GENOMIC DNA]</scope>
    <source>
        <strain evidence="5">Hh-F2</strain>
        <tissue evidence="5">Blood</tissue>
    </source>
</reference>
<evidence type="ECO:0000313" key="5">
    <source>
        <dbReference type="EMBL" id="KAK6474916.1"/>
    </source>
</evidence>
<organism evidence="5 6">
    <name type="scientific">Huso huso</name>
    <name type="common">Beluga</name>
    <name type="synonym">Acipenser huso</name>
    <dbReference type="NCBI Taxonomy" id="61971"/>
    <lineage>
        <taxon>Eukaryota</taxon>
        <taxon>Metazoa</taxon>
        <taxon>Chordata</taxon>
        <taxon>Craniata</taxon>
        <taxon>Vertebrata</taxon>
        <taxon>Euteleostomi</taxon>
        <taxon>Actinopterygii</taxon>
        <taxon>Chondrostei</taxon>
        <taxon>Acipenseriformes</taxon>
        <taxon>Acipenseridae</taxon>
        <taxon>Huso</taxon>
    </lineage>
</organism>
<dbReference type="PANTHER" id="PTHR47577">
    <property type="entry name" value="THAP DOMAIN-CONTAINING PROTEIN 6"/>
    <property type="match status" value="1"/>
</dbReference>
<evidence type="ECO:0000259" key="2">
    <source>
        <dbReference type="Pfam" id="PF21787"/>
    </source>
</evidence>
<accession>A0ABR0YRA6</accession>
<dbReference type="PANTHER" id="PTHR47577:SF2">
    <property type="entry name" value="THAP DOMAIN CONTAINING 9"/>
    <property type="match status" value="1"/>
</dbReference>
<dbReference type="InterPro" id="IPR048366">
    <property type="entry name" value="TNP-like_GBD"/>
</dbReference>
<sequence>MLEITFSYLAPADLHSLLESKAQQKDPRDSYLPELQAFALTLQFYSDNKAYSYVVNTFDLPFPPLAVIRSWYAGAGGEPGFSQEVFSALRFQVNEARSRQKEVICALLINEMSLCKEIEWDGMKYRGFVDIGTGIDNESTPVATKALVFMVVSLTSSWKVPCGYFLIRGLSGEERANLVADCLRKLHDVGVTVVSLSCDGPSCHFDMAAKLGAELELPDPATWFPHPSDVSKKVFLIPDLCHMSRLLGVALAMEGTLLNGDGKLIKWTYIEELHKLQEKEGLSAGCKLPATPNPPGWNQKLHRNLVSEMISARIADSLEFCCVDLKLPQFQGCEATVQFIRRFNALFDLLNSRNPLAKNFKAPMRLANEALWRPFLYKAQNYIFQLKSQAGTPMHQSRLSMPFIGFLAVTKAALALYDSLVAPKTPPLKNLLMYKFSQDNLELFFSAVRIQSFWNNYNPSAGEFVAGYKRLLQLHDTRRPAENCREHDAAAILYAIHDSYVIHEGSADTLDMSRSRRYNLEEMPPVHSDQDIAEIPDIVSFSSYAGRAIAFLADHVVKMVLKRTQCRDCLSALTTDAPDNSSQKCLPPKDWIGVSDGVIIVCQAAETHFKRFLYTTRGSDLPQAPIIVSTIGSVVLCDVGEKTIFPTLQEHMFDSTPDSNHVFRLIKTVAECYIRIRMYHRCKFLYLLGIAGVGPRKNLKISII</sequence>
<feature type="domain" description="Transposable element P transposase-like RNase H C-terminal" evidence="4">
    <location>
        <begin position="434"/>
        <end position="469"/>
    </location>
</feature>
<evidence type="ECO:0000259" key="3">
    <source>
        <dbReference type="Pfam" id="PF21788"/>
    </source>
</evidence>
<comment type="caution">
    <text evidence="5">The sequence shown here is derived from an EMBL/GenBank/DDBJ whole genome shotgun (WGS) entry which is preliminary data.</text>
</comment>
<proteinExistence type="predicted"/>
<dbReference type="Pfam" id="PF21787">
    <property type="entry name" value="TNP-like_RNaseH_N"/>
    <property type="match status" value="1"/>
</dbReference>
<protein>
    <submittedName>
        <fullName evidence="5">DNA transposase THAP9</fullName>
    </submittedName>
</protein>
<dbReference type="InterPro" id="IPR048367">
    <property type="entry name" value="TNP-like_RNaseH_C"/>
</dbReference>
<dbReference type="Pfam" id="PF12017">
    <property type="entry name" value="Tnp_P_element"/>
    <property type="match status" value="1"/>
</dbReference>
<dbReference type="InterPro" id="IPR048365">
    <property type="entry name" value="TNP-like_RNaseH_N"/>
</dbReference>
<feature type="domain" description="Transposable element P transposase-like GTP-binding insertion" evidence="3">
    <location>
        <begin position="241"/>
        <end position="363"/>
    </location>
</feature>
<dbReference type="Pfam" id="PF21788">
    <property type="entry name" value="TNP-like_GBD"/>
    <property type="match status" value="1"/>
</dbReference>
<gene>
    <name evidence="5" type="ORF">HHUSO_G25839</name>
</gene>
<dbReference type="Proteomes" id="UP001369086">
    <property type="component" value="Unassembled WGS sequence"/>
</dbReference>
<dbReference type="InterPro" id="IPR021896">
    <property type="entry name" value="THAP9-like_HTH"/>
</dbReference>